<gene>
    <name evidence="7" type="ORF">LAQU0_S02e01090g</name>
</gene>
<dbReference type="Proteomes" id="UP000236544">
    <property type="component" value="Unassembled WGS sequence"/>
</dbReference>
<feature type="region of interest" description="Disordered" evidence="6">
    <location>
        <begin position="539"/>
        <end position="571"/>
    </location>
</feature>
<reference evidence="8" key="1">
    <citation type="submission" date="2015-10" db="EMBL/GenBank/DDBJ databases">
        <authorList>
            <person name="Devillers H."/>
        </authorList>
    </citation>
    <scope>NUCLEOTIDE SEQUENCE [LARGE SCALE GENOMIC DNA]</scope>
</reference>
<sequence length="571" mass="65060">MVHVESLSLEETNKLRVSLGLKPIDANPDGKKDVPRQQNEKEKRGESNEKTAAEAVSNGYERDTFVDNKVSKLRWNLKRAKSKVSSSTALFDDDGAANEQNWLASISTRKKPKRTLNKVYDELEEASQDAEVGIKVSQRMSDLSSRENVILTLQEADVHADDREDVLIDEGATQDLQQAKRLELKRMNQDRKRKGTGANFAKETEEHQNQQATSLRLVDGRIVEEETLSLGHEAESSQDNRVKVSIEPSASEDEERHTTDFAPIKIKKRKKLKGSSLSQKRSRPVSQIPKVTLLNEDTEDPVEEELKGFLKIRKSMSSKSNSNEKSAEQIAFETREEALERKERAAKVANVRVSQELVLDENSAFLDNLKKDLISNKESSQKFEKLNLKVSEFNAPPSVPNSKAAGESNIFEEKNEPQFYGGLASTLSFLKDHNILPQQPKTPTASLRSTDCELLALKQKLETRKVKEKFREELSQDSIQYSREELDRIEELQNREIAKRNQLLQKERLAGYNPEVKLTYKDDRGNELTTKEAYKQLSQAFHGTHSNRKKLAKAQRKVEQRNQESQHEGYM</sequence>
<evidence type="ECO:0000313" key="7">
    <source>
        <dbReference type="EMBL" id="CUS20908.1"/>
    </source>
</evidence>
<keyword evidence="4" id="KW-0508">mRNA splicing</keyword>
<dbReference type="PANTHER" id="PTHR14152">
    <property type="entry name" value="SQUAMOUS CELL CARCINOMA ANTIGEN RECOGNISED BY CYTOTOXIC T LYMPHOCYTES"/>
    <property type="match status" value="1"/>
</dbReference>
<dbReference type="GO" id="GO:0046540">
    <property type="term" value="C:U4/U6 x U5 tri-snRNP complex"/>
    <property type="evidence" value="ECO:0007669"/>
    <property type="project" value="InterPro"/>
</dbReference>
<evidence type="ECO:0000256" key="5">
    <source>
        <dbReference type="ARBA" id="ARBA00023242"/>
    </source>
</evidence>
<comment type="similarity">
    <text evidence="2">Belongs to the SNU66/SART1 family.</text>
</comment>
<dbReference type="PANTHER" id="PTHR14152:SF5">
    <property type="entry name" value="U4_U6.U5 TRI-SNRNP-ASSOCIATED PROTEIN 1"/>
    <property type="match status" value="1"/>
</dbReference>
<dbReference type="InterPro" id="IPR045347">
    <property type="entry name" value="HIND"/>
</dbReference>
<dbReference type="EMBL" id="LN890542">
    <property type="protein sequence ID" value="CUS20908.1"/>
    <property type="molecule type" value="Genomic_DNA"/>
</dbReference>
<feature type="compositionally biased region" description="Basic and acidic residues" evidence="6">
    <location>
        <begin position="556"/>
        <end position="571"/>
    </location>
</feature>
<dbReference type="Pfam" id="PF19252">
    <property type="entry name" value="HIND"/>
    <property type="match status" value="1"/>
</dbReference>
<dbReference type="InterPro" id="IPR005011">
    <property type="entry name" value="SNU66/SART1"/>
</dbReference>
<dbReference type="GO" id="GO:0045292">
    <property type="term" value="P:mRNA cis splicing, via spliceosome"/>
    <property type="evidence" value="ECO:0007669"/>
    <property type="project" value="TreeGrafter"/>
</dbReference>
<dbReference type="Pfam" id="PF03343">
    <property type="entry name" value="SART-1"/>
    <property type="match status" value="1"/>
</dbReference>
<evidence type="ECO:0000256" key="1">
    <source>
        <dbReference type="ARBA" id="ARBA00004123"/>
    </source>
</evidence>
<feature type="compositionally biased region" description="Basic and acidic residues" evidence="6">
    <location>
        <begin position="28"/>
        <end position="52"/>
    </location>
</feature>
<keyword evidence="3" id="KW-0507">mRNA processing</keyword>
<evidence type="ECO:0000256" key="2">
    <source>
        <dbReference type="ARBA" id="ARBA00006076"/>
    </source>
</evidence>
<accession>A0A0P1KXS6</accession>
<keyword evidence="5" id="KW-0539">Nucleus</keyword>
<evidence type="ECO:0000256" key="4">
    <source>
        <dbReference type="ARBA" id="ARBA00023187"/>
    </source>
</evidence>
<name>A0A0P1KXS6_9SACH</name>
<comment type="subcellular location">
    <subcellularLocation>
        <location evidence="1">Nucleus</location>
    </subcellularLocation>
</comment>
<feature type="region of interest" description="Disordered" evidence="6">
    <location>
        <begin position="19"/>
        <end position="56"/>
    </location>
</feature>
<feature type="compositionally biased region" description="Basic residues" evidence="6">
    <location>
        <begin position="545"/>
        <end position="555"/>
    </location>
</feature>
<evidence type="ECO:0000313" key="8">
    <source>
        <dbReference type="Proteomes" id="UP000236544"/>
    </source>
</evidence>
<evidence type="ECO:0000256" key="6">
    <source>
        <dbReference type="SAM" id="MobiDB-lite"/>
    </source>
</evidence>
<dbReference type="GO" id="GO:0000481">
    <property type="term" value="P:maturation of 5S rRNA"/>
    <property type="evidence" value="ECO:0007669"/>
    <property type="project" value="TreeGrafter"/>
</dbReference>
<organism evidence="7 8">
    <name type="scientific">Lachancea quebecensis</name>
    <dbReference type="NCBI Taxonomy" id="1654605"/>
    <lineage>
        <taxon>Eukaryota</taxon>
        <taxon>Fungi</taxon>
        <taxon>Dikarya</taxon>
        <taxon>Ascomycota</taxon>
        <taxon>Saccharomycotina</taxon>
        <taxon>Saccharomycetes</taxon>
        <taxon>Saccharomycetales</taxon>
        <taxon>Saccharomycetaceae</taxon>
        <taxon>Lachancea</taxon>
    </lineage>
</organism>
<dbReference type="OrthoDB" id="5583at2759"/>
<feature type="region of interest" description="Disordered" evidence="6">
    <location>
        <begin position="183"/>
        <end position="214"/>
    </location>
</feature>
<proteinExistence type="inferred from homology"/>
<evidence type="ECO:0000256" key="3">
    <source>
        <dbReference type="ARBA" id="ARBA00022664"/>
    </source>
</evidence>
<dbReference type="AlphaFoldDB" id="A0A0P1KXS6"/>
<protein>
    <submittedName>
        <fullName evidence="7">LAQU0S02e01090g1_1</fullName>
    </submittedName>
</protein>
<keyword evidence="8" id="KW-1185">Reference proteome</keyword>